<evidence type="ECO:0000313" key="3">
    <source>
        <dbReference type="Proteomes" id="UP001439008"/>
    </source>
</evidence>
<dbReference type="PANTHER" id="PTHR12458">
    <property type="entry name" value="ORF PROTEIN"/>
    <property type="match status" value="1"/>
</dbReference>
<dbReference type="InterPro" id="IPR007714">
    <property type="entry name" value="CFA20_dom"/>
</dbReference>
<sequence>MPLRLEEDWNSLRINLASFTKRAYGTNFKEAVRLRICSSCYLRRAYFADVEDSDVPDDFRLVIP</sequence>
<evidence type="ECO:0000259" key="1">
    <source>
        <dbReference type="Pfam" id="PF05018"/>
    </source>
</evidence>
<dbReference type="InterPro" id="IPR040441">
    <property type="entry name" value="CFA20/CFAP20DC"/>
</dbReference>
<proteinExistence type="predicted"/>
<keyword evidence="3" id="KW-1185">Reference proteome</keyword>
<name>A0ABV2AHG4_9EUKA</name>
<comment type="caution">
    <text evidence="2">The sequence shown here is derived from an EMBL/GenBank/DDBJ whole genome shotgun (WGS) entry which is preliminary data.</text>
</comment>
<dbReference type="EMBL" id="JBDODL010000186">
    <property type="protein sequence ID" value="MES1919047.1"/>
    <property type="molecule type" value="Genomic_DNA"/>
</dbReference>
<organism evidence="2 3">
    <name type="scientific">Bonamia ostreae</name>
    <dbReference type="NCBI Taxonomy" id="126728"/>
    <lineage>
        <taxon>Eukaryota</taxon>
        <taxon>Sar</taxon>
        <taxon>Rhizaria</taxon>
        <taxon>Endomyxa</taxon>
        <taxon>Ascetosporea</taxon>
        <taxon>Haplosporida</taxon>
        <taxon>Bonamia</taxon>
    </lineage>
</organism>
<protein>
    <recommendedName>
        <fullName evidence="1">CFA20 domain-containing protein</fullName>
    </recommendedName>
</protein>
<evidence type="ECO:0000313" key="2">
    <source>
        <dbReference type="EMBL" id="MES1919047.1"/>
    </source>
</evidence>
<gene>
    <name evidence="2" type="ORF">MHBO_000921</name>
</gene>
<dbReference type="Pfam" id="PF05018">
    <property type="entry name" value="CFA20_dom"/>
    <property type="match status" value="1"/>
</dbReference>
<accession>A0ABV2AHG4</accession>
<feature type="domain" description="CFA20" evidence="1">
    <location>
        <begin position="1"/>
        <end position="62"/>
    </location>
</feature>
<reference evidence="2 3" key="1">
    <citation type="journal article" date="2024" name="BMC Biol.">
        <title>Comparative genomics of Ascetosporea gives new insight into the evolutionary basis for animal parasitism in Rhizaria.</title>
        <authorList>
            <person name="Hiltunen Thoren M."/>
            <person name="Onut-Brannstrom I."/>
            <person name="Alfjorden A."/>
            <person name="Peckova H."/>
            <person name="Swords F."/>
            <person name="Hooper C."/>
            <person name="Holzer A.S."/>
            <person name="Bass D."/>
            <person name="Burki F."/>
        </authorList>
    </citation>
    <scope>NUCLEOTIDE SEQUENCE [LARGE SCALE GENOMIC DNA]</scope>
    <source>
        <strain evidence="2">20-A016</strain>
    </source>
</reference>
<dbReference type="Proteomes" id="UP001439008">
    <property type="component" value="Unassembled WGS sequence"/>
</dbReference>